<reference evidence="10" key="1">
    <citation type="submission" date="2021-04" db="EMBL/GenBank/DDBJ databases">
        <authorList>
            <consortium name="Wellcome Sanger Institute Data Sharing"/>
        </authorList>
    </citation>
    <scope>NUCLEOTIDE SEQUENCE [LARGE SCALE GENOMIC DNA]</scope>
</reference>
<keyword evidence="3" id="KW-0732">Signal</keyword>
<feature type="domain" description="Ig-like" evidence="9">
    <location>
        <begin position="11"/>
        <end position="100"/>
    </location>
</feature>
<dbReference type="InterPro" id="IPR036179">
    <property type="entry name" value="Ig-like_dom_sf"/>
</dbReference>
<keyword evidence="8" id="KW-1133">Transmembrane helix</keyword>
<evidence type="ECO:0000256" key="8">
    <source>
        <dbReference type="SAM" id="Phobius"/>
    </source>
</evidence>
<sequence length="336" mass="37786">ELLLFHVFVLERNNQTFETKTVSVGENVKLTCPRQRSITRTNLYWIRLESGKMPEFLGGTYSFNYTDGNETPHITAKQEPGTFVLKISETELSDTGLYYCMKVEMDRLDMRFLKGIFLRVKGSEPDVTAVIQDPISDPVRPGDSVTLQCSVLSDTESKSCPTDHSVYWFRAGSDESHPSLIYFHGNSNYQCEKSPEPLSSQSCVYRFSKTVSSSDAGTYYCAVATCGRILFGNGTKLDTESLSMWDVQTTSTVLLLLCTILAISLIIIAFLIYAIKKKTCDSRNGNRVLSSINFPTITALCKLISLYLKCAIFTIQLHLLSKHMLQHLVVIRKVSR</sequence>
<comment type="subcellular location">
    <subcellularLocation>
        <location evidence="1">Cell membrane</location>
    </subcellularLocation>
</comment>
<dbReference type="InterPro" id="IPR003599">
    <property type="entry name" value="Ig_sub"/>
</dbReference>
<dbReference type="GO" id="GO:0002376">
    <property type="term" value="P:immune system process"/>
    <property type="evidence" value="ECO:0007669"/>
    <property type="project" value="UniProtKB-KW"/>
</dbReference>
<evidence type="ECO:0000256" key="6">
    <source>
        <dbReference type="ARBA" id="ARBA00023157"/>
    </source>
</evidence>
<feature type="transmembrane region" description="Helical" evidence="8">
    <location>
        <begin position="253"/>
        <end position="275"/>
    </location>
</feature>
<proteinExistence type="predicted"/>
<evidence type="ECO:0000259" key="9">
    <source>
        <dbReference type="PROSITE" id="PS50835"/>
    </source>
</evidence>
<keyword evidence="4" id="KW-0391">Immunity</keyword>
<dbReference type="Gene3D" id="2.60.40.10">
    <property type="entry name" value="Immunoglobulins"/>
    <property type="match status" value="2"/>
</dbReference>
<keyword evidence="11" id="KW-1185">Reference proteome</keyword>
<dbReference type="SMART" id="SM00409">
    <property type="entry name" value="IG"/>
    <property type="match status" value="2"/>
</dbReference>
<organism evidence="10 11">
    <name type="scientific">Anabas testudineus</name>
    <name type="common">Climbing perch</name>
    <name type="synonym">Anthias testudineus</name>
    <dbReference type="NCBI Taxonomy" id="64144"/>
    <lineage>
        <taxon>Eukaryota</taxon>
        <taxon>Metazoa</taxon>
        <taxon>Chordata</taxon>
        <taxon>Craniata</taxon>
        <taxon>Vertebrata</taxon>
        <taxon>Euteleostomi</taxon>
        <taxon>Actinopterygii</taxon>
        <taxon>Neopterygii</taxon>
        <taxon>Teleostei</taxon>
        <taxon>Neoteleostei</taxon>
        <taxon>Acanthomorphata</taxon>
        <taxon>Anabantaria</taxon>
        <taxon>Anabantiformes</taxon>
        <taxon>Anabantoidei</taxon>
        <taxon>Anabantidae</taxon>
        <taxon>Anabas</taxon>
    </lineage>
</organism>
<evidence type="ECO:0000256" key="2">
    <source>
        <dbReference type="ARBA" id="ARBA00022475"/>
    </source>
</evidence>
<keyword evidence="7" id="KW-0325">Glycoprotein</keyword>
<dbReference type="Ensembl" id="ENSATET00000003384.3">
    <property type="protein sequence ID" value="ENSATEP00000003354.3"/>
    <property type="gene ID" value="ENSATEG00000002390.3"/>
</dbReference>
<dbReference type="GO" id="GO:0005886">
    <property type="term" value="C:plasma membrane"/>
    <property type="evidence" value="ECO:0007669"/>
    <property type="project" value="UniProtKB-SubCell"/>
</dbReference>
<keyword evidence="8" id="KW-0812">Transmembrane</keyword>
<evidence type="ECO:0000313" key="10">
    <source>
        <dbReference type="Ensembl" id="ENSATEP00000003354.3"/>
    </source>
</evidence>
<keyword evidence="2" id="KW-1003">Cell membrane</keyword>
<name>A0A3Q1H743_ANATE</name>
<evidence type="ECO:0000256" key="4">
    <source>
        <dbReference type="ARBA" id="ARBA00022859"/>
    </source>
</evidence>
<evidence type="ECO:0000256" key="7">
    <source>
        <dbReference type="ARBA" id="ARBA00023180"/>
    </source>
</evidence>
<protein>
    <recommendedName>
        <fullName evidence="9">Ig-like domain-containing protein</fullName>
    </recommendedName>
</protein>
<accession>A0A3Q1H743</accession>
<dbReference type="SMART" id="SM00406">
    <property type="entry name" value="IGv"/>
    <property type="match status" value="2"/>
</dbReference>
<evidence type="ECO:0000256" key="3">
    <source>
        <dbReference type="ARBA" id="ARBA00022729"/>
    </source>
</evidence>
<dbReference type="InterPro" id="IPR013783">
    <property type="entry name" value="Ig-like_fold"/>
</dbReference>
<evidence type="ECO:0000313" key="11">
    <source>
        <dbReference type="Proteomes" id="UP000265040"/>
    </source>
</evidence>
<feature type="domain" description="Ig-like" evidence="9">
    <location>
        <begin position="125"/>
        <end position="243"/>
    </location>
</feature>
<dbReference type="GeneTree" id="ENSGT01030000234530"/>
<dbReference type="InterPro" id="IPR013106">
    <property type="entry name" value="Ig_V-set"/>
</dbReference>
<dbReference type="Proteomes" id="UP000265040">
    <property type="component" value="Chromosome 10"/>
</dbReference>
<evidence type="ECO:0000256" key="1">
    <source>
        <dbReference type="ARBA" id="ARBA00004236"/>
    </source>
</evidence>
<dbReference type="CDD" id="cd00099">
    <property type="entry name" value="IgV"/>
    <property type="match status" value="2"/>
</dbReference>
<dbReference type="PROSITE" id="PS50835">
    <property type="entry name" value="IG_LIKE"/>
    <property type="match status" value="2"/>
</dbReference>
<reference evidence="10" key="3">
    <citation type="submission" date="2025-09" db="UniProtKB">
        <authorList>
            <consortium name="Ensembl"/>
        </authorList>
    </citation>
    <scope>IDENTIFICATION</scope>
</reference>
<reference evidence="10" key="2">
    <citation type="submission" date="2025-08" db="UniProtKB">
        <authorList>
            <consortium name="Ensembl"/>
        </authorList>
    </citation>
    <scope>IDENTIFICATION</scope>
</reference>
<keyword evidence="5 8" id="KW-0472">Membrane</keyword>
<dbReference type="PANTHER" id="PTHR19433">
    <property type="entry name" value="T-CELL RECEPTOR ALPHA CHAIN V REGION-RELATED"/>
    <property type="match status" value="1"/>
</dbReference>
<dbReference type="InterPro" id="IPR007110">
    <property type="entry name" value="Ig-like_dom"/>
</dbReference>
<dbReference type="AlphaFoldDB" id="A0A3Q1H743"/>
<dbReference type="SUPFAM" id="SSF48726">
    <property type="entry name" value="Immunoglobulin"/>
    <property type="match status" value="2"/>
</dbReference>
<dbReference type="GO" id="GO:0009617">
    <property type="term" value="P:response to bacterium"/>
    <property type="evidence" value="ECO:0007669"/>
    <property type="project" value="TreeGrafter"/>
</dbReference>
<evidence type="ECO:0000256" key="5">
    <source>
        <dbReference type="ARBA" id="ARBA00023136"/>
    </source>
</evidence>
<dbReference type="PANTHER" id="PTHR19433:SF111">
    <property type="entry name" value="T CELL RECEPTOR ALPHA VARIABLE 4"/>
    <property type="match status" value="1"/>
</dbReference>
<keyword evidence="6" id="KW-1015">Disulfide bond</keyword>
<dbReference type="Pfam" id="PF07686">
    <property type="entry name" value="V-set"/>
    <property type="match status" value="2"/>
</dbReference>
<dbReference type="InterPro" id="IPR052051">
    <property type="entry name" value="TCR_complex_component"/>
</dbReference>